<evidence type="ECO:0000256" key="4">
    <source>
        <dbReference type="ARBA" id="ARBA00022475"/>
    </source>
</evidence>
<dbReference type="GO" id="GO:0006779">
    <property type="term" value="P:porphyrin-containing compound biosynthetic process"/>
    <property type="evidence" value="ECO:0007669"/>
    <property type="project" value="UniProtKB-KW"/>
</dbReference>
<dbReference type="AlphaFoldDB" id="A0A3N1NZI7"/>
<evidence type="ECO:0000256" key="3">
    <source>
        <dbReference type="ARBA" id="ARBA00004744"/>
    </source>
</evidence>
<comment type="pathway">
    <text evidence="3">Porphyrin-containing compound metabolism; protoheme biosynthesis.</text>
</comment>
<evidence type="ECO:0000256" key="2">
    <source>
        <dbReference type="ARBA" id="ARBA00004429"/>
    </source>
</evidence>
<evidence type="ECO:0000256" key="5">
    <source>
        <dbReference type="ARBA" id="ARBA00022519"/>
    </source>
</evidence>
<comment type="function">
    <text evidence="1">Involved in a late step of protoheme IX synthesis.</text>
</comment>
<feature type="domain" description="HemY N-terminal" evidence="11">
    <location>
        <begin position="26"/>
        <end position="132"/>
    </location>
</feature>
<dbReference type="InterPro" id="IPR011990">
    <property type="entry name" value="TPR-like_helical_dom_sf"/>
</dbReference>
<dbReference type="UniPathway" id="UPA00252"/>
<keyword evidence="7 10" id="KW-1133">Transmembrane helix</keyword>
<dbReference type="STRING" id="584787.GCA_001247655_00838"/>
<dbReference type="InterPro" id="IPR005254">
    <property type="entry name" value="Heme_biosyn_assoc_TPR_pro"/>
</dbReference>
<dbReference type="EMBL" id="RJUL01000007">
    <property type="protein sequence ID" value="ROQ24392.1"/>
    <property type="molecule type" value="Genomic_DNA"/>
</dbReference>
<dbReference type="GO" id="GO:0005886">
    <property type="term" value="C:plasma membrane"/>
    <property type="evidence" value="ECO:0007669"/>
    <property type="project" value="UniProtKB-SubCell"/>
</dbReference>
<keyword evidence="4" id="KW-1003">Cell membrane</keyword>
<evidence type="ECO:0000256" key="6">
    <source>
        <dbReference type="ARBA" id="ARBA00022692"/>
    </source>
</evidence>
<organism evidence="12 13">
    <name type="scientific">Gallaecimonas pentaromativorans</name>
    <dbReference type="NCBI Taxonomy" id="584787"/>
    <lineage>
        <taxon>Bacteria</taxon>
        <taxon>Pseudomonadati</taxon>
        <taxon>Pseudomonadota</taxon>
        <taxon>Gammaproteobacteria</taxon>
        <taxon>Enterobacterales</taxon>
        <taxon>Gallaecimonadaceae</taxon>
        <taxon>Gallaecimonas</taxon>
    </lineage>
</organism>
<keyword evidence="6 10" id="KW-0812">Transmembrane</keyword>
<keyword evidence="9" id="KW-0627">Porphyrin biosynthesis</keyword>
<evidence type="ECO:0000256" key="8">
    <source>
        <dbReference type="ARBA" id="ARBA00023136"/>
    </source>
</evidence>
<accession>A0A3N1NZI7</accession>
<dbReference type="InterPro" id="IPR010817">
    <property type="entry name" value="HemY_N"/>
</dbReference>
<gene>
    <name evidence="12" type="ORF">EDC28_107275</name>
</gene>
<comment type="subcellular location">
    <subcellularLocation>
        <location evidence="2">Cell inner membrane</location>
        <topology evidence="2">Multi-pass membrane protein</topology>
    </subcellularLocation>
</comment>
<keyword evidence="8 10" id="KW-0472">Membrane</keyword>
<protein>
    <submittedName>
        <fullName evidence="12">HemY protein</fullName>
    </submittedName>
</protein>
<dbReference type="NCBIfam" id="TIGR00540">
    <property type="entry name" value="TPR_hemY_coli"/>
    <property type="match status" value="1"/>
</dbReference>
<keyword evidence="5" id="KW-0997">Cell inner membrane</keyword>
<dbReference type="SUPFAM" id="SSF48452">
    <property type="entry name" value="TPR-like"/>
    <property type="match status" value="1"/>
</dbReference>
<sequence length="373" mass="40847">MIRLLILLAILIAGLIAGPLLMNKTGYVLIALGDYTIETTGVVLATLILVLMGLIWCLDWLVRRIARSFGSSKSWFSDRSGRRAQKKASKAWEQLWQGHYGQAGAALAAAVPHAPLPDFPRLAAAYAEHRAGDKDERDRQLKALDQPLAGPAMLLHLGDVEAARKAFDELPAELKDAKSGNALAARLALAEGDMAGLWANIDALSDSDRDKYYQQAFQARLRVASQEGSASLSRLEQVLDKQSRQRPEVLASLALAHGALGEKAKGLDLVMPGIKKDPQPQLLATLPVLTDHESAASTQRQLLKWHHGRDRDPALLACLGGLSQVQGDLREARRYLEAALQLKDEGAWRQRLAEVLTKQGDFQGAVEQYRRLV</sequence>
<dbReference type="GO" id="GO:0042168">
    <property type="term" value="P:heme metabolic process"/>
    <property type="evidence" value="ECO:0007669"/>
    <property type="project" value="InterPro"/>
</dbReference>
<proteinExistence type="predicted"/>
<feature type="transmembrane region" description="Helical" evidence="10">
    <location>
        <begin position="41"/>
        <end position="62"/>
    </location>
</feature>
<evidence type="ECO:0000256" key="10">
    <source>
        <dbReference type="SAM" id="Phobius"/>
    </source>
</evidence>
<dbReference type="Pfam" id="PF07219">
    <property type="entry name" value="HemY_N"/>
    <property type="match status" value="1"/>
</dbReference>
<keyword evidence="13" id="KW-1185">Reference proteome</keyword>
<dbReference type="Proteomes" id="UP000268033">
    <property type="component" value="Unassembled WGS sequence"/>
</dbReference>
<dbReference type="RefSeq" id="WP_123422070.1">
    <property type="nucleotide sequence ID" value="NZ_RJUL01000007.1"/>
</dbReference>
<evidence type="ECO:0000256" key="9">
    <source>
        <dbReference type="ARBA" id="ARBA00023244"/>
    </source>
</evidence>
<comment type="caution">
    <text evidence="12">The sequence shown here is derived from an EMBL/GenBank/DDBJ whole genome shotgun (WGS) entry which is preliminary data.</text>
</comment>
<reference evidence="12 13" key="1">
    <citation type="submission" date="2018-11" db="EMBL/GenBank/DDBJ databases">
        <title>Genomic Encyclopedia of Type Strains, Phase IV (KMG-IV): sequencing the most valuable type-strain genomes for metagenomic binning, comparative biology and taxonomic classification.</title>
        <authorList>
            <person name="Goeker M."/>
        </authorList>
    </citation>
    <scope>NUCLEOTIDE SEQUENCE [LARGE SCALE GENOMIC DNA]</scope>
    <source>
        <strain evidence="12 13">DSM 21945</strain>
    </source>
</reference>
<evidence type="ECO:0000313" key="13">
    <source>
        <dbReference type="Proteomes" id="UP000268033"/>
    </source>
</evidence>
<evidence type="ECO:0000259" key="11">
    <source>
        <dbReference type="Pfam" id="PF07219"/>
    </source>
</evidence>
<evidence type="ECO:0000256" key="1">
    <source>
        <dbReference type="ARBA" id="ARBA00002962"/>
    </source>
</evidence>
<name>A0A3N1NZI7_9GAMM</name>
<evidence type="ECO:0000313" key="12">
    <source>
        <dbReference type="EMBL" id="ROQ24392.1"/>
    </source>
</evidence>
<evidence type="ECO:0000256" key="7">
    <source>
        <dbReference type="ARBA" id="ARBA00022989"/>
    </source>
</evidence>
<dbReference type="Gene3D" id="1.25.40.10">
    <property type="entry name" value="Tetratricopeptide repeat domain"/>
    <property type="match status" value="1"/>
</dbReference>